<dbReference type="InterPro" id="IPR023188">
    <property type="entry name" value="DPS_DNA-bd_CS"/>
</dbReference>
<dbReference type="CDD" id="cd01043">
    <property type="entry name" value="DPS"/>
    <property type="match status" value="1"/>
</dbReference>
<sequence length="162" mass="18028">MSKITMHETTSRIKVENREELIELLNQQLANLSDLYSQTKFAHWNVKGANFIAVHKLFDKLAEEVEDAIDEVAERAAALGGLAKGTSRMVAEFSQLGEFPEGTTDCMSVLEVVSEAYANVGNRMREAVTQADELKDANTTDLLTQVSRMLDESLYFLESHGV</sequence>
<accession>A0A8E6BA25</accession>
<evidence type="ECO:0000259" key="3">
    <source>
        <dbReference type="Pfam" id="PF00210"/>
    </source>
</evidence>
<dbReference type="InterPro" id="IPR009078">
    <property type="entry name" value="Ferritin-like_SF"/>
</dbReference>
<dbReference type="PROSITE" id="PS00819">
    <property type="entry name" value="DPS_2"/>
    <property type="match status" value="1"/>
</dbReference>
<evidence type="ECO:0000313" key="4">
    <source>
        <dbReference type="EMBL" id="QVL34573.1"/>
    </source>
</evidence>
<dbReference type="PANTHER" id="PTHR42932:SF3">
    <property type="entry name" value="DNA PROTECTION DURING STARVATION PROTEIN"/>
    <property type="match status" value="1"/>
</dbReference>
<protein>
    <submittedName>
        <fullName evidence="4">DNA starvation/stationary phase protection protein Dps</fullName>
    </submittedName>
</protein>
<dbReference type="PIRSF" id="PIRSF005900">
    <property type="entry name" value="Dps"/>
    <property type="match status" value="1"/>
</dbReference>
<dbReference type="PANTHER" id="PTHR42932">
    <property type="entry name" value="GENERAL STRESS PROTEIN 20U"/>
    <property type="match status" value="1"/>
</dbReference>
<comment type="similarity">
    <text evidence="1 2">Belongs to the Dps family.</text>
</comment>
<dbReference type="GO" id="GO:0008199">
    <property type="term" value="F:ferric iron binding"/>
    <property type="evidence" value="ECO:0007669"/>
    <property type="project" value="InterPro"/>
</dbReference>
<evidence type="ECO:0000256" key="2">
    <source>
        <dbReference type="RuleBase" id="RU003875"/>
    </source>
</evidence>
<evidence type="ECO:0000256" key="1">
    <source>
        <dbReference type="ARBA" id="ARBA00009497"/>
    </source>
</evidence>
<dbReference type="Proteomes" id="UP000676194">
    <property type="component" value="Chromosome"/>
</dbReference>
<dbReference type="PROSITE" id="PS00818">
    <property type="entry name" value="DPS_1"/>
    <property type="match status" value="1"/>
</dbReference>
<gene>
    <name evidence="4" type="primary">dps</name>
    <name evidence="4" type="synonym">pexB</name>
    <name evidence="4" type="ORF">KIH39_11895</name>
</gene>
<name>A0A8E6BA25_9BACT</name>
<dbReference type="InterPro" id="IPR002177">
    <property type="entry name" value="DPS_DNA-bd"/>
</dbReference>
<dbReference type="Gene3D" id="1.20.1260.10">
    <property type="match status" value="1"/>
</dbReference>
<dbReference type="NCBIfam" id="NF006975">
    <property type="entry name" value="PRK09448.1"/>
    <property type="match status" value="1"/>
</dbReference>
<dbReference type="InterPro" id="IPR012347">
    <property type="entry name" value="Ferritin-like"/>
</dbReference>
<dbReference type="KEGG" id="tsph:KIH39_11895"/>
<dbReference type="AlphaFoldDB" id="A0A8E6BA25"/>
<keyword evidence="5" id="KW-1185">Reference proteome</keyword>
<dbReference type="InterPro" id="IPR008331">
    <property type="entry name" value="Ferritin_DPS_dom"/>
</dbReference>
<dbReference type="RefSeq" id="WP_213499690.1">
    <property type="nucleotide sequence ID" value="NZ_CP074694.1"/>
</dbReference>
<evidence type="ECO:0000313" key="5">
    <source>
        <dbReference type="Proteomes" id="UP000676194"/>
    </source>
</evidence>
<dbReference type="PRINTS" id="PR01346">
    <property type="entry name" value="HELNAPAPROT"/>
</dbReference>
<dbReference type="Pfam" id="PF00210">
    <property type="entry name" value="Ferritin"/>
    <property type="match status" value="1"/>
</dbReference>
<feature type="domain" description="Ferritin/DPS" evidence="3">
    <location>
        <begin position="22"/>
        <end position="160"/>
    </location>
</feature>
<dbReference type="EMBL" id="CP074694">
    <property type="protein sequence ID" value="QVL34573.1"/>
    <property type="molecule type" value="Genomic_DNA"/>
</dbReference>
<organism evidence="4 5">
    <name type="scientific">Telmatocola sphagniphila</name>
    <dbReference type="NCBI Taxonomy" id="1123043"/>
    <lineage>
        <taxon>Bacteria</taxon>
        <taxon>Pseudomonadati</taxon>
        <taxon>Planctomycetota</taxon>
        <taxon>Planctomycetia</taxon>
        <taxon>Gemmatales</taxon>
        <taxon>Gemmataceae</taxon>
    </lineage>
</organism>
<dbReference type="SUPFAM" id="SSF47240">
    <property type="entry name" value="Ferritin-like"/>
    <property type="match status" value="1"/>
</dbReference>
<reference evidence="4" key="1">
    <citation type="submission" date="2021-05" db="EMBL/GenBank/DDBJ databases">
        <title>Complete genome sequence of the cellulolytic planctomycete Telmatocola sphagniphila SP2T and characterization of the first cellulase from planctomycetes.</title>
        <authorList>
            <person name="Rakitin A.L."/>
            <person name="Beletsky A.V."/>
            <person name="Naumoff D.G."/>
            <person name="Kulichevskaya I.S."/>
            <person name="Mardanov A.V."/>
            <person name="Ravin N.V."/>
            <person name="Dedysh S.N."/>
        </authorList>
    </citation>
    <scope>NUCLEOTIDE SEQUENCE</scope>
    <source>
        <strain evidence="4">SP2T</strain>
    </source>
</reference>
<proteinExistence type="inferred from homology"/>
<dbReference type="GO" id="GO:0016722">
    <property type="term" value="F:oxidoreductase activity, acting on metal ions"/>
    <property type="evidence" value="ECO:0007669"/>
    <property type="project" value="InterPro"/>
</dbReference>